<evidence type="ECO:0000313" key="9">
    <source>
        <dbReference type="Proteomes" id="UP000177622"/>
    </source>
</evidence>
<reference evidence="8 9" key="1">
    <citation type="journal article" date="2016" name="Sci. Rep.">
        <title>Penicillium arizonense, a new, genome sequenced fungal species, reveals a high chemical diversity in secreted metabolites.</title>
        <authorList>
            <person name="Grijseels S."/>
            <person name="Nielsen J.C."/>
            <person name="Randelovic M."/>
            <person name="Nielsen J."/>
            <person name="Nielsen K.F."/>
            <person name="Workman M."/>
            <person name="Frisvad J.C."/>
        </authorList>
    </citation>
    <scope>NUCLEOTIDE SEQUENCE [LARGE SCALE GENOMIC DNA]</scope>
    <source>
        <strain evidence="8 9">CBS 141311</strain>
    </source>
</reference>
<keyword evidence="1" id="KW-0479">Metal-binding</keyword>
<dbReference type="AlphaFoldDB" id="A0A1F5L368"/>
<accession>A0A1F5L368</accession>
<dbReference type="EMBL" id="LXJU01000043">
    <property type="protein sequence ID" value="OGE47486.1"/>
    <property type="molecule type" value="Genomic_DNA"/>
</dbReference>
<evidence type="ECO:0000256" key="5">
    <source>
        <dbReference type="ARBA" id="ARBA00023242"/>
    </source>
</evidence>
<evidence type="ECO:0000256" key="4">
    <source>
        <dbReference type="ARBA" id="ARBA00023163"/>
    </source>
</evidence>
<keyword evidence="4" id="KW-0804">Transcription</keyword>
<gene>
    <name evidence="8" type="ORF">PENARI_c043G06094</name>
</gene>
<dbReference type="InterPro" id="IPR007219">
    <property type="entry name" value="XnlR_reg_dom"/>
</dbReference>
<dbReference type="Pfam" id="PF04082">
    <property type="entry name" value="Fungal_trans"/>
    <property type="match status" value="1"/>
</dbReference>
<evidence type="ECO:0000256" key="2">
    <source>
        <dbReference type="ARBA" id="ARBA00022833"/>
    </source>
</evidence>
<name>A0A1F5L368_PENAI</name>
<dbReference type="RefSeq" id="XP_022482945.1">
    <property type="nucleotide sequence ID" value="XM_022637205.1"/>
</dbReference>
<evidence type="ECO:0000313" key="8">
    <source>
        <dbReference type="EMBL" id="OGE47486.1"/>
    </source>
</evidence>
<dbReference type="GO" id="GO:0008270">
    <property type="term" value="F:zinc ion binding"/>
    <property type="evidence" value="ECO:0007669"/>
    <property type="project" value="InterPro"/>
</dbReference>
<feature type="domain" description="Xylanolytic transcriptional activator regulatory" evidence="7">
    <location>
        <begin position="220"/>
        <end position="420"/>
    </location>
</feature>
<protein>
    <recommendedName>
        <fullName evidence="7">Xylanolytic transcriptional activator regulatory domain-containing protein</fullName>
    </recommendedName>
</protein>
<evidence type="ECO:0000256" key="3">
    <source>
        <dbReference type="ARBA" id="ARBA00023015"/>
    </source>
</evidence>
<dbReference type="OrthoDB" id="1405595at2759"/>
<dbReference type="PANTHER" id="PTHR47660:SF2">
    <property type="entry name" value="TRANSCRIPTION FACTOR WITH C2H2 AND ZN(2)-CYS(6) DNA BINDING DOMAIN (EUROFUNG)"/>
    <property type="match status" value="1"/>
</dbReference>
<dbReference type="GO" id="GO:0006351">
    <property type="term" value="P:DNA-templated transcription"/>
    <property type="evidence" value="ECO:0007669"/>
    <property type="project" value="InterPro"/>
</dbReference>
<dbReference type="GO" id="GO:0003677">
    <property type="term" value="F:DNA binding"/>
    <property type="evidence" value="ECO:0007669"/>
    <property type="project" value="InterPro"/>
</dbReference>
<evidence type="ECO:0000256" key="6">
    <source>
        <dbReference type="SAM" id="MobiDB-lite"/>
    </source>
</evidence>
<comment type="caution">
    <text evidence="8">The sequence shown here is derived from an EMBL/GenBank/DDBJ whole genome shotgun (WGS) entry which is preliminary data.</text>
</comment>
<keyword evidence="5" id="KW-0539">Nucleus</keyword>
<dbReference type="PANTHER" id="PTHR47660">
    <property type="entry name" value="TRANSCRIPTION FACTOR WITH C2H2 AND ZN(2)-CYS(6) DNA BINDING DOMAIN (EUROFUNG)-RELATED-RELATED"/>
    <property type="match status" value="1"/>
</dbReference>
<dbReference type="CDD" id="cd12148">
    <property type="entry name" value="fungal_TF_MHR"/>
    <property type="match status" value="1"/>
</dbReference>
<keyword evidence="3" id="KW-0805">Transcription regulation</keyword>
<feature type="compositionally biased region" description="Basic and acidic residues" evidence="6">
    <location>
        <begin position="126"/>
        <end position="141"/>
    </location>
</feature>
<keyword evidence="2" id="KW-0862">Zinc</keyword>
<feature type="region of interest" description="Disordered" evidence="6">
    <location>
        <begin position="1"/>
        <end position="25"/>
    </location>
</feature>
<evidence type="ECO:0000259" key="7">
    <source>
        <dbReference type="Pfam" id="PF04082"/>
    </source>
</evidence>
<evidence type="ECO:0000256" key="1">
    <source>
        <dbReference type="ARBA" id="ARBA00022723"/>
    </source>
</evidence>
<proteinExistence type="predicted"/>
<keyword evidence="9" id="KW-1185">Reference proteome</keyword>
<feature type="region of interest" description="Disordered" evidence="6">
    <location>
        <begin position="97"/>
        <end position="151"/>
    </location>
</feature>
<dbReference type="STRING" id="1835702.A0A1F5L368"/>
<organism evidence="8 9">
    <name type="scientific">Penicillium arizonense</name>
    <dbReference type="NCBI Taxonomy" id="1835702"/>
    <lineage>
        <taxon>Eukaryota</taxon>
        <taxon>Fungi</taxon>
        <taxon>Dikarya</taxon>
        <taxon>Ascomycota</taxon>
        <taxon>Pezizomycotina</taxon>
        <taxon>Eurotiomycetes</taxon>
        <taxon>Eurotiomycetidae</taxon>
        <taxon>Eurotiales</taxon>
        <taxon>Aspergillaceae</taxon>
        <taxon>Penicillium</taxon>
    </lineage>
</organism>
<dbReference type="GeneID" id="34581939"/>
<dbReference type="Proteomes" id="UP000177622">
    <property type="component" value="Unassembled WGS sequence"/>
</dbReference>
<sequence>MGQHISALPTPLLSVDPGHPEAEPSPMEISALNATYAPMFDWSIRNFTPPQGLSMDFLDLLGFPGNGPQLDLDDISGPHGTATGQVDTETLVADSVDQPARDKLPGPSDPWHTYGGSGMVQPNLWEKSRPARSTELRHDGNKAMNGWEDSTRPPRPIMSFLSLDDTLAMEDHGHVPRVRQSQVTELTALIAKTQCAQSLTCNPGIKGLLNNPEAINTFVQLYFEHYQPTLPLLHKATFNVSDTPPLLILAVVTIGSRFSKIPRARALSSVLGEILRKALDDLVEENIHQTIEIPFAQAALLNQIQMAFDGSRHIALKVQFQRAMLITVCRGLHSRMRREDLLQKQDNGSHASCHAEAVSRWLGRELSRRLTYAIWLVDCQFSLHASVPPMMSLDDLDPSLPCPDTLWDLNAAALSRQLNSSHSYVREVRLKDALDPLKLEEIVRSKDFGLFSRSIAMTAVFYQWHTATSVNRYILQRDVDQPGQHHSLDLPFGDDYGAAATGNELTPSKPLFPVIHRAKWRSTAFEAISAICSNIPTYQQSDASQLIKLYHHISILLILPLHPMCEYIGWMATKQCTTAARESLCTWLHADIQNARRAVMHAITLFCLVRRRKSAAHSENHHLFVAFLTIWTFFSLDLVARPTGRDASAIANEEMYCCCIDWDGGVDAAEKERWIQASGNPRIRIAGVGNLEEPSGMHRILVETHQILLSDQVWGISRLFAEVLEGLISRGSASG</sequence>